<dbReference type="Proteomes" id="UP000054477">
    <property type="component" value="Unassembled WGS sequence"/>
</dbReference>
<dbReference type="EMBL" id="KN838608">
    <property type="protein sequence ID" value="KIK01313.1"/>
    <property type="molecule type" value="Genomic_DNA"/>
</dbReference>
<accession>A0A0C9XZU2</accession>
<gene>
    <name evidence="1" type="ORF">K443DRAFT_569845</name>
</gene>
<name>A0A0C9XZU2_9AGAR</name>
<proteinExistence type="predicted"/>
<reference evidence="1 2" key="1">
    <citation type="submission" date="2014-04" db="EMBL/GenBank/DDBJ databases">
        <authorList>
            <consortium name="DOE Joint Genome Institute"/>
            <person name="Kuo A."/>
            <person name="Kohler A."/>
            <person name="Nagy L.G."/>
            <person name="Floudas D."/>
            <person name="Copeland A."/>
            <person name="Barry K.W."/>
            <person name="Cichocki N."/>
            <person name="Veneault-Fourrey C."/>
            <person name="LaButti K."/>
            <person name="Lindquist E.A."/>
            <person name="Lipzen A."/>
            <person name="Lundell T."/>
            <person name="Morin E."/>
            <person name="Murat C."/>
            <person name="Sun H."/>
            <person name="Tunlid A."/>
            <person name="Henrissat B."/>
            <person name="Grigoriev I.V."/>
            <person name="Hibbett D.S."/>
            <person name="Martin F."/>
            <person name="Nordberg H.P."/>
            <person name="Cantor M.N."/>
            <person name="Hua S.X."/>
        </authorList>
    </citation>
    <scope>NUCLEOTIDE SEQUENCE [LARGE SCALE GENOMIC DNA]</scope>
    <source>
        <strain evidence="1 2">LaAM-08-1</strain>
    </source>
</reference>
<protein>
    <submittedName>
        <fullName evidence="1">Uncharacterized protein</fullName>
    </submittedName>
</protein>
<sequence length="89" mass="10098">MSCEPVIKIKSLRKGRKERSKGEGSYSWYDKGQVIPSSMVECRYKTERGCLVVFSKSLGVDTHVFAFESFRYSARTISNVEGHSKLPSE</sequence>
<dbReference type="AlphaFoldDB" id="A0A0C9XZU2"/>
<organism evidence="1 2">
    <name type="scientific">Laccaria amethystina LaAM-08-1</name>
    <dbReference type="NCBI Taxonomy" id="1095629"/>
    <lineage>
        <taxon>Eukaryota</taxon>
        <taxon>Fungi</taxon>
        <taxon>Dikarya</taxon>
        <taxon>Basidiomycota</taxon>
        <taxon>Agaricomycotina</taxon>
        <taxon>Agaricomycetes</taxon>
        <taxon>Agaricomycetidae</taxon>
        <taxon>Agaricales</taxon>
        <taxon>Agaricineae</taxon>
        <taxon>Hydnangiaceae</taxon>
        <taxon>Laccaria</taxon>
    </lineage>
</organism>
<dbReference type="HOGENOM" id="CLU_2455100_0_0_1"/>
<keyword evidence="2" id="KW-1185">Reference proteome</keyword>
<evidence type="ECO:0000313" key="2">
    <source>
        <dbReference type="Proteomes" id="UP000054477"/>
    </source>
</evidence>
<reference evidence="2" key="2">
    <citation type="submission" date="2015-01" db="EMBL/GenBank/DDBJ databases">
        <title>Evolutionary Origins and Diversification of the Mycorrhizal Mutualists.</title>
        <authorList>
            <consortium name="DOE Joint Genome Institute"/>
            <consortium name="Mycorrhizal Genomics Consortium"/>
            <person name="Kohler A."/>
            <person name="Kuo A."/>
            <person name="Nagy L.G."/>
            <person name="Floudas D."/>
            <person name="Copeland A."/>
            <person name="Barry K.W."/>
            <person name="Cichocki N."/>
            <person name="Veneault-Fourrey C."/>
            <person name="LaButti K."/>
            <person name="Lindquist E.A."/>
            <person name="Lipzen A."/>
            <person name="Lundell T."/>
            <person name="Morin E."/>
            <person name="Murat C."/>
            <person name="Riley R."/>
            <person name="Ohm R."/>
            <person name="Sun H."/>
            <person name="Tunlid A."/>
            <person name="Henrissat B."/>
            <person name="Grigoriev I.V."/>
            <person name="Hibbett D.S."/>
            <person name="Martin F."/>
        </authorList>
    </citation>
    <scope>NUCLEOTIDE SEQUENCE [LARGE SCALE GENOMIC DNA]</scope>
    <source>
        <strain evidence="2">LaAM-08-1</strain>
    </source>
</reference>
<evidence type="ECO:0000313" key="1">
    <source>
        <dbReference type="EMBL" id="KIK01313.1"/>
    </source>
</evidence>